<name>A0AAV2Z601_9STRA</name>
<reference evidence="2" key="2">
    <citation type="journal article" date="2023" name="Microbiol Resour">
        <title>Decontamination and Annotation of the Draft Genome Sequence of the Oomycete Lagenidium giganteum ARSEF 373.</title>
        <authorList>
            <person name="Morgan W.R."/>
            <person name="Tartar A."/>
        </authorList>
    </citation>
    <scope>NUCLEOTIDE SEQUENCE</scope>
    <source>
        <strain evidence="2">ARSEF 373</strain>
    </source>
</reference>
<protein>
    <submittedName>
        <fullName evidence="2">Uncharacterized protein</fullName>
    </submittedName>
</protein>
<evidence type="ECO:0000313" key="2">
    <source>
        <dbReference type="EMBL" id="DBA01150.1"/>
    </source>
</evidence>
<keyword evidence="3" id="KW-1185">Reference proteome</keyword>
<organism evidence="2 3">
    <name type="scientific">Lagenidium giganteum</name>
    <dbReference type="NCBI Taxonomy" id="4803"/>
    <lineage>
        <taxon>Eukaryota</taxon>
        <taxon>Sar</taxon>
        <taxon>Stramenopiles</taxon>
        <taxon>Oomycota</taxon>
        <taxon>Peronosporomycetes</taxon>
        <taxon>Pythiales</taxon>
        <taxon>Pythiaceae</taxon>
    </lineage>
</organism>
<evidence type="ECO:0000313" key="3">
    <source>
        <dbReference type="Proteomes" id="UP001146120"/>
    </source>
</evidence>
<proteinExistence type="predicted"/>
<feature type="compositionally biased region" description="Polar residues" evidence="1">
    <location>
        <begin position="8"/>
        <end position="17"/>
    </location>
</feature>
<gene>
    <name evidence="2" type="ORF">N0F65_002285</name>
</gene>
<comment type="caution">
    <text evidence="2">The sequence shown here is derived from an EMBL/GenBank/DDBJ whole genome shotgun (WGS) entry which is preliminary data.</text>
</comment>
<accession>A0AAV2Z601</accession>
<dbReference type="AlphaFoldDB" id="A0AAV2Z601"/>
<dbReference type="Proteomes" id="UP001146120">
    <property type="component" value="Unassembled WGS sequence"/>
</dbReference>
<dbReference type="EMBL" id="DAKRPA010000052">
    <property type="protein sequence ID" value="DBA01150.1"/>
    <property type="molecule type" value="Genomic_DNA"/>
</dbReference>
<evidence type="ECO:0000256" key="1">
    <source>
        <dbReference type="SAM" id="MobiDB-lite"/>
    </source>
</evidence>
<sequence>MLLHKAPKQSTCGGTTSPRDDLLTKSPFDRGGIIAVHTTRWRTLRPTWP</sequence>
<reference evidence="2" key="1">
    <citation type="submission" date="2022-11" db="EMBL/GenBank/DDBJ databases">
        <authorList>
            <person name="Morgan W.R."/>
            <person name="Tartar A."/>
        </authorList>
    </citation>
    <scope>NUCLEOTIDE SEQUENCE</scope>
    <source>
        <strain evidence="2">ARSEF 373</strain>
    </source>
</reference>
<feature type="region of interest" description="Disordered" evidence="1">
    <location>
        <begin position="1"/>
        <end position="27"/>
    </location>
</feature>